<dbReference type="InterPro" id="IPR006597">
    <property type="entry name" value="Sel1-like"/>
</dbReference>
<evidence type="ECO:0000256" key="4">
    <source>
        <dbReference type="SAM" id="SignalP"/>
    </source>
</evidence>
<dbReference type="EMBL" id="AMSG01000043">
    <property type="protein sequence ID" value="EKF53888.1"/>
    <property type="molecule type" value="Genomic_DNA"/>
</dbReference>
<proteinExistence type="predicted"/>
<keyword evidence="1" id="KW-0677">Repeat</keyword>
<dbReference type="SMART" id="SM00028">
    <property type="entry name" value="TPR"/>
    <property type="match status" value="13"/>
</dbReference>
<dbReference type="Pfam" id="PF13432">
    <property type="entry name" value="TPR_16"/>
    <property type="match status" value="1"/>
</dbReference>
<feature type="repeat" description="TPR" evidence="3">
    <location>
        <begin position="279"/>
        <end position="312"/>
    </location>
</feature>
<evidence type="ECO:0000313" key="6">
    <source>
        <dbReference type="Proteomes" id="UP000007364"/>
    </source>
</evidence>
<evidence type="ECO:0000256" key="3">
    <source>
        <dbReference type="PROSITE-ProRule" id="PRU00339"/>
    </source>
</evidence>
<reference evidence="5 6" key="1">
    <citation type="journal article" date="2012" name="J. Bacteriol.">
        <title>Genome Sequence of Galbibacter marinum Type Strain ck-I2-15.</title>
        <authorList>
            <person name="Lai Q."/>
            <person name="Li C."/>
            <person name="Shao Z."/>
        </authorList>
    </citation>
    <scope>NUCLEOTIDE SEQUENCE [LARGE SCALE GENOMIC DNA]</scope>
    <source>
        <strain evidence="6">ck-I2-15</strain>
    </source>
</reference>
<evidence type="ECO:0000256" key="2">
    <source>
        <dbReference type="ARBA" id="ARBA00022803"/>
    </source>
</evidence>
<sequence length="1008" mass="115140">MYRQPKGFIVFLLLGSAYLHAQESTVYTHDDKDYYKALDLYHQNQYQASQLLFNKVKGSTDNQSLEASSAYYAANAAIRTNQLGADQLMEDFVTKYPTSTKRSSAYMDVADYYFDQGKYVDALQWLDRAEDQSRSISEQEEFNFKKGYALFTAKKYAASKQYLERISNSDKYGSQAKYYIGYMAYQGDDYSEATQYFDQVSTNQELNSKLSYYQADMNFKLGKFDEAISLAKGQLSNSDPNETSELNKIIGESYFNKEQYQEAIPYLKQYKGKNGKWNNTDFYQLGYAYYKQGDYESAIGQFNKIVDGNNAVAQNAYYHLAECYLETNKKQQALNAFRNASQMNFDQQIQSDAALNYARLSYEIGNPYESAPIVLTNYLKKYPNSKNKQEIQELLVDSYITSKDYDAALELLESNKNFSNKTTYQKVAFYRALELFNQGSYDQAKEYFEKSLKEQQDMRFTARALYWKAQVNYINENYSEAVLGWKQFSQNAMASQTPEYSNHLYDLAYGYFKLKDYDRAATNFKAYLNSDSQKDAAHQKDSYLRLGDSQFAASSYWPAMEAYNKAIEMGGQDADYAHFQKAISYGFVDRTPKKIEELDSFIDRFPNSTLADDALYELGNTYINNDQAAKGVEVYQKLYRQYPMSSFVSKAKLKEGLSYYNSGQNEKALTQLKSVTTQFPNTPEALQAVATAKQIYVDQGNVAAYAEWVKGLDFVSVSENELESASFESAERQFVQNKSKSAIKGFENYISQFPNGTQVLKSHFYLGQLYYKDGLHDKALPHYQYVVDQNRSEFSEESAVRAAEIYMDKAAYNKAVPILKTLEKVADFQENIIFAQSNIMKASYQQKDYPQTISYAEKVLANSKVDDRIKSDAHVMIARSAMETGNQAKAKEAYAEVQKIATGKLAAEALYYDAYFKNKDGEYEASNASAQKLAKDYASYKEFGAKGLVIMAKNFSAMDDAFQATYILQSVIDNFGQFPEVTQEAQVELAKVKEKEAQRNSSIAPSQN</sequence>
<dbReference type="Gene3D" id="1.25.40.10">
    <property type="entry name" value="Tetratricopeptide repeat domain"/>
    <property type="match status" value="8"/>
</dbReference>
<feature type="signal peptide" evidence="4">
    <location>
        <begin position="1"/>
        <end position="21"/>
    </location>
</feature>
<keyword evidence="2 3" id="KW-0802">TPR repeat</keyword>
<comment type="caution">
    <text evidence="5">The sequence shown here is derived from an EMBL/GenBank/DDBJ whole genome shotgun (WGS) entry which is preliminary data.</text>
</comment>
<keyword evidence="4" id="KW-0732">Signal</keyword>
<dbReference type="PATRIC" id="fig|555500.3.peg.3146"/>
<evidence type="ECO:0000313" key="5">
    <source>
        <dbReference type="EMBL" id="EKF53888.1"/>
    </source>
</evidence>
<dbReference type="OrthoDB" id="9814448at2"/>
<feature type="repeat" description="TPR" evidence="3">
    <location>
        <begin position="540"/>
        <end position="573"/>
    </location>
</feature>
<evidence type="ECO:0000256" key="1">
    <source>
        <dbReference type="ARBA" id="ARBA00022737"/>
    </source>
</evidence>
<dbReference type="Proteomes" id="UP000007364">
    <property type="component" value="Unassembled WGS sequence"/>
</dbReference>
<keyword evidence="6" id="KW-1185">Reference proteome</keyword>
<dbReference type="PANTHER" id="PTHR45586:SF1">
    <property type="entry name" value="LIPOPOLYSACCHARIDE ASSEMBLY PROTEIN B"/>
    <property type="match status" value="1"/>
</dbReference>
<dbReference type="SUPFAM" id="SSF48452">
    <property type="entry name" value="TPR-like"/>
    <property type="match status" value="5"/>
</dbReference>
<dbReference type="eggNOG" id="COG0457">
    <property type="taxonomic scope" value="Bacteria"/>
</dbReference>
<accession>K2NYN0</accession>
<dbReference type="RefSeq" id="WP_008992877.1">
    <property type="nucleotide sequence ID" value="NZ_AMSG01000043.1"/>
</dbReference>
<dbReference type="InterPro" id="IPR011990">
    <property type="entry name" value="TPR-like_helical_dom_sf"/>
</dbReference>
<gene>
    <name evidence="5" type="ORF">I215_15275</name>
</gene>
<feature type="repeat" description="TPR" evidence="3">
    <location>
        <begin position="314"/>
        <end position="347"/>
    </location>
</feature>
<dbReference type="eggNOG" id="COG1729">
    <property type="taxonomic scope" value="Bacteria"/>
</dbReference>
<feature type="repeat" description="TPR" evidence="3">
    <location>
        <begin position="760"/>
        <end position="793"/>
    </location>
</feature>
<dbReference type="InterPro" id="IPR019734">
    <property type="entry name" value="TPR_rpt"/>
</dbReference>
<dbReference type="PROSITE" id="PS50005">
    <property type="entry name" value="TPR"/>
    <property type="match status" value="4"/>
</dbReference>
<organism evidence="5 6">
    <name type="scientific">Galbibacter marinus</name>
    <dbReference type="NCBI Taxonomy" id="555500"/>
    <lineage>
        <taxon>Bacteria</taxon>
        <taxon>Pseudomonadati</taxon>
        <taxon>Bacteroidota</taxon>
        <taxon>Flavobacteriia</taxon>
        <taxon>Flavobacteriales</taxon>
        <taxon>Flavobacteriaceae</taxon>
        <taxon>Galbibacter</taxon>
    </lineage>
</organism>
<name>K2NYN0_9FLAO</name>
<protein>
    <submittedName>
        <fullName evidence="5">Uncharacterized protein</fullName>
    </submittedName>
</protein>
<dbReference type="STRING" id="555500.I215_15275"/>
<dbReference type="SMART" id="SM00671">
    <property type="entry name" value="SEL1"/>
    <property type="match status" value="4"/>
</dbReference>
<dbReference type="Pfam" id="PF12895">
    <property type="entry name" value="ANAPC3"/>
    <property type="match status" value="1"/>
</dbReference>
<dbReference type="Pfam" id="PF13174">
    <property type="entry name" value="TPR_6"/>
    <property type="match status" value="2"/>
</dbReference>
<dbReference type="AlphaFoldDB" id="K2NYN0"/>
<feature type="chain" id="PRO_5003862473" evidence="4">
    <location>
        <begin position="22"/>
        <end position="1008"/>
    </location>
</feature>
<dbReference type="InterPro" id="IPR051012">
    <property type="entry name" value="CellSynth/LPSAsmb/PSIAsmb"/>
</dbReference>
<dbReference type="PANTHER" id="PTHR45586">
    <property type="entry name" value="TPR REPEAT-CONTAINING PROTEIN PA4667"/>
    <property type="match status" value="1"/>
</dbReference>